<evidence type="ECO:0000256" key="4">
    <source>
        <dbReference type="ARBA" id="ARBA00022989"/>
    </source>
</evidence>
<feature type="transmembrane region" description="Helical" evidence="6">
    <location>
        <begin position="139"/>
        <end position="156"/>
    </location>
</feature>
<feature type="transmembrane region" description="Helical" evidence="6">
    <location>
        <begin position="345"/>
        <end position="364"/>
    </location>
</feature>
<feature type="transmembrane region" description="Helical" evidence="6">
    <location>
        <begin position="280"/>
        <end position="302"/>
    </location>
</feature>
<protein>
    <submittedName>
        <fullName evidence="7">Lipopolysaccharide biosynthesis protein</fullName>
    </submittedName>
</protein>
<feature type="transmembrane region" description="Helical" evidence="6">
    <location>
        <begin position="199"/>
        <end position="216"/>
    </location>
</feature>
<gene>
    <name evidence="7" type="ORF">PY771_13175</name>
</gene>
<evidence type="ECO:0000256" key="5">
    <source>
        <dbReference type="ARBA" id="ARBA00023136"/>
    </source>
</evidence>
<accession>A0AAX3NZS2</accession>
<dbReference type="PANTHER" id="PTHR30250:SF11">
    <property type="entry name" value="O-ANTIGEN TRANSPORTER-RELATED"/>
    <property type="match status" value="1"/>
</dbReference>
<name>A0AAX3NZS2_AERHY</name>
<evidence type="ECO:0000256" key="6">
    <source>
        <dbReference type="SAM" id="Phobius"/>
    </source>
</evidence>
<feature type="transmembrane region" description="Helical" evidence="6">
    <location>
        <begin position="107"/>
        <end position="127"/>
    </location>
</feature>
<organism evidence="7 8">
    <name type="scientific">Aeromonas hydrophila</name>
    <dbReference type="NCBI Taxonomy" id="644"/>
    <lineage>
        <taxon>Bacteria</taxon>
        <taxon>Pseudomonadati</taxon>
        <taxon>Pseudomonadota</taxon>
        <taxon>Gammaproteobacteria</taxon>
        <taxon>Aeromonadales</taxon>
        <taxon>Aeromonadaceae</taxon>
        <taxon>Aeromonas</taxon>
    </lineage>
</organism>
<evidence type="ECO:0000256" key="1">
    <source>
        <dbReference type="ARBA" id="ARBA00004651"/>
    </source>
</evidence>
<keyword evidence="5 6" id="KW-0472">Membrane</keyword>
<dbReference type="AlphaFoldDB" id="A0AAX3NZS2"/>
<sequence length="397" mass="44667">MMVRRTALYMVGDVISKISPFIIIPLLTRLFSPEEYAVYANYLLGINILCIFINGWSIAYLYPSFYKSKTRFKLVSSISIYVSFIAIALSLFLLVFSWSISSPVIELWSLVFFSGAAVSINTVYTTILQIKGDAVKFSYFNVGKSIFQLLLVYMYISLTAEPTVIGVVYVYFVTSIFFMLFALFKLYRDKLLSFFVRRIFKDAFGYGVPLIPNMALGYVKTTMDRVVLLYAFGASIIGVYSASFQLFSVIILFSSSLIKGVTPELLSGIKNCNVQKVRKITLFYIVSVICVGVGVGGGMYFWGDLFLGKSFGNLKPYSFLSLSIALGAIGSIFTSYYQIYEKTKLLMSITIATTLLHILSLFFGAKLFEVNGFIFFHIMSSLISAFILYVKGFRYVV</sequence>
<comment type="subcellular location">
    <subcellularLocation>
        <location evidence="1">Cell membrane</location>
        <topology evidence="1">Multi-pass membrane protein</topology>
    </subcellularLocation>
</comment>
<feature type="transmembrane region" description="Helical" evidence="6">
    <location>
        <begin position="74"/>
        <end position="101"/>
    </location>
</feature>
<dbReference type="EMBL" id="CP118942">
    <property type="protein sequence ID" value="WEE24632.1"/>
    <property type="molecule type" value="Genomic_DNA"/>
</dbReference>
<feature type="transmembrane region" description="Helical" evidence="6">
    <location>
        <begin position="314"/>
        <end position="333"/>
    </location>
</feature>
<feature type="transmembrane region" description="Helical" evidence="6">
    <location>
        <begin position="228"/>
        <end position="253"/>
    </location>
</feature>
<dbReference type="Pfam" id="PF13440">
    <property type="entry name" value="Polysacc_synt_3"/>
    <property type="match status" value="1"/>
</dbReference>
<dbReference type="PANTHER" id="PTHR30250">
    <property type="entry name" value="PST FAMILY PREDICTED COLANIC ACID TRANSPORTER"/>
    <property type="match status" value="1"/>
</dbReference>
<evidence type="ECO:0000256" key="2">
    <source>
        <dbReference type="ARBA" id="ARBA00022475"/>
    </source>
</evidence>
<reference evidence="7" key="1">
    <citation type="submission" date="2023-02" db="EMBL/GenBank/DDBJ databases">
        <title>The sequence of Aeromonas hydrophila K533.</title>
        <authorList>
            <person name="Luo X."/>
        </authorList>
    </citation>
    <scope>NUCLEOTIDE SEQUENCE</scope>
    <source>
        <strain evidence="7">K533</strain>
    </source>
</reference>
<evidence type="ECO:0000256" key="3">
    <source>
        <dbReference type="ARBA" id="ARBA00022692"/>
    </source>
</evidence>
<feature type="transmembrane region" description="Helical" evidence="6">
    <location>
        <begin position="39"/>
        <end position="62"/>
    </location>
</feature>
<feature type="transmembrane region" description="Helical" evidence="6">
    <location>
        <begin position="168"/>
        <end position="187"/>
    </location>
</feature>
<dbReference type="GO" id="GO:0005886">
    <property type="term" value="C:plasma membrane"/>
    <property type="evidence" value="ECO:0007669"/>
    <property type="project" value="UniProtKB-SubCell"/>
</dbReference>
<keyword evidence="3 6" id="KW-0812">Transmembrane</keyword>
<keyword evidence="4 6" id="KW-1133">Transmembrane helix</keyword>
<evidence type="ECO:0000313" key="7">
    <source>
        <dbReference type="EMBL" id="WEE24632.1"/>
    </source>
</evidence>
<feature type="transmembrane region" description="Helical" evidence="6">
    <location>
        <begin position="7"/>
        <end position="27"/>
    </location>
</feature>
<dbReference type="RefSeq" id="WP_275115468.1">
    <property type="nucleotide sequence ID" value="NZ_CP118942.1"/>
</dbReference>
<proteinExistence type="predicted"/>
<keyword evidence="2" id="KW-1003">Cell membrane</keyword>
<feature type="transmembrane region" description="Helical" evidence="6">
    <location>
        <begin position="370"/>
        <end position="390"/>
    </location>
</feature>
<dbReference type="Proteomes" id="UP001214666">
    <property type="component" value="Chromosome"/>
</dbReference>
<evidence type="ECO:0000313" key="8">
    <source>
        <dbReference type="Proteomes" id="UP001214666"/>
    </source>
</evidence>
<dbReference type="InterPro" id="IPR050833">
    <property type="entry name" value="Poly_Biosynth_Transport"/>
</dbReference>